<protein>
    <submittedName>
        <fullName evidence="1">Uncharacterized protein</fullName>
    </submittedName>
</protein>
<evidence type="ECO:0000313" key="2">
    <source>
        <dbReference type="Proteomes" id="UP000214365"/>
    </source>
</evidence>
<reference evidence="1 2" key="1">
    <citation type="submission" date="2015-06" db="EMBL/GenBank/DDBJ databases">
        <title>Talaromyces atroroseus IBT 11181 draft genome.</title>
        <authorList>
            <person name="Rasmussen K.B."/>
            <person name="Rasmussen S."/>
            <person name="Petersen B."/>
            <person name="Sicheritz-Ponten T."/>
            <person name="Mortensen U.H."/>
            <person name="Thrane U."/>
        </authorList>
    </citation>
    <scope>NUCLEOTIDE SEQUENCE [LARGE SCALE GENOMIC DNA]</scope>
    <source>
        <strain evidence="1 2">IBT 11181</strain>
    </source>
</reference>
<dbReference type="AlphaFoldDB" id="A0A1Q5Q9A1"/>
<sequence length="107" mass="12475">MKDRQGLCFEPNPSTRRWLCGETMTELHDLRGDVVMAEIMFPAIAGYAPTFRLGLELLSRRNHCDHDYHALLQVSNNFNFVQLRGEWIGIKNVRSFTSCDWTWSNQI</sequence>
<organism evidence="1 2">
    <name type="scientific">Talaromyces atroroseus</name>
    <dbReference type="NCBI Taxonomy" id="1441469"/>
    <lineage>
        <taxon>Eukaryota</taxon>
        <taxon>Fungi</taxon>
        <taxon>Dikarya</taxon>
        <taxon>Ascomycota</taxon>
        <taxon>Pezizomycotina</taxon>
        <taxon>Eurotiomycetes</taxon>
        <taxon>Eurotiomycetidae</taxon>
        <taxon>Eurotiales</taxon>
        <taxon>Trichocomaceae</taxon>
        <taxon>Talaromyces</taxon>
        <taxon>Talaromyces sect. Trachyspermi</taxon>
    </lineage>
</organism>
<dbReference type="GeneID" id="31003845"/>
<keyword evidence="2" id="KW-1185">Reference proteome</keyword>
<proteinExistence type="predicted"/>
<gene>
    <name evidence="1" type="ORF">UA08_04090</name>
</gene>
<comment type="caution">
    <text evidence="1">The sequence shown here is derived from an EMBL/GenBank/DDBJ whole genome shotgun (WGS) entry which is preliminary data.</text>
</comment>
<accession>A0A1Q5Q9A1</accession>
<dbReference type="Proteomes" id="UP000214365">
    <property type="component" value="Unassembled WGS sequence"/>
</dbReference>
<evidence type="ECO:0000313" key="1">
    <source>
        <dbReference type="EMBL" id="OKL60530.1"/>
    </source>
</evidence>
<name>A0A1Q5Q9A1_TALAT</name>
<dbReference type="EMBL" id="LFMY01000005">
    <property type="protein sequence ID" value="OKL60530.1"/>
    <property type="molecule type" value="Genomic_DNA"/>
</dbReference>
<dbReference type="RefSeq" id="XP_020120651.1">
    <property type="nucleotide sequence ID" value="XM_020266375.1"/>
</dbReference>